<name>A0ABQ8S883_PERAM</name>
<dbReference type="EMBL" id="JAJSOF020000033">
    <property type="protein sequence ID" value="KAJ4430254.1"/>
    <property type="molecule type" value="Genomic_DNA"/>
</dbReference>
<dbReference type="InterPro" id="IPR000682">
    <property type="entry name" value="PCMT"/>
</dbReference>
<evidence type="ECO:0000256" key="3">
    <source>
        <dbReference type="ARBA" id="ARBA00011890"/>
    </source>
</evidence>
<keyword evidence="6" id="KW-0808">Transferase</keyword>
<comment type="caution">
    <text evidence="9">The sequence shown here is derived from an EMBL/GenBank/DDBJ whole genome shotgun (WGS) entry which is preliminary data.</text>
</comment>
<comment type="similarity">
    <text evidence="2">Belongs to the methyltransferase superfamily. L-isoaspartyl/D-aspartyl protein methyltransferase family.</text>
</comment>
<proteinExistence type="inferred from homology"/>
<protein>
    <recommendedName>
        <fullName evidence="3">protein-L-isoaspartate(D-aspartate) O-methyltransferase</fullName>
        <ecNumber evidence="3">2.1.1.77</ecNumber>
    </recommendedName>
</protein>
<accession>A0ABQ8S883</accession>
<feature type="region of interest" description="Disordered" evidence="8">
    <location>
        <begin position="294"/>
        <end position="336"/>
    </location>
</feature>
<evidence type="ECO:0000256" key="5">
    <source>
        <dbReference type="ARBA" id="ARBA00022603"/>
    </source>
</evidence>
<dbReference type="InterPro" id="IPR029063">
    <property type="entry name" value="SAM-dependent_MTases_sf"/>
</dbReference>
<reference evidence="9 10" key="1">
    <citation type="journal article" date="2022" name="Allergy">
        <title>Genome assembly and annotation of Periplaneta americana reveal a comprehensive cockroach allergen profile.</title>
        <authorList>
            <person name="Wang L."/>
            <person name="Xiong Q."/>
            <person name="Saelim N."/>
            <person name="Wang L."/>
            <person name="Nong W."/>
            <person name="Wan A.T."/>
            <person name="Shi M."/>
            <person name="Liu X."/>
            <person name="Cao Q."/>
            <person name="Hui J.H.L."/>
            <person name="Sookrung N."/>
            <person name="Leung T.F."/>
            <person name="Tungtrongchitr A."/>
            <person name="Tsui S.K.W."/>
        </authorList>
    </citation>
    <scope>NUCLEOTIDE SEQUENCE [LARGE SCALE GENOMIC DNA]</scope>
    <source>
        <strain evidence="9">PWHHKU_190912</strain>
    </source>
</reference>
<dbReference type="Gene3D" id="3.40.50.150">
    <property type="entry name" value="Vaccinia Virus protein VP39"/>
    <property type="match status" value="1"/>
</dbReference>
<evidence type="ECO:0000313" key="9">
    <source>
        <dbReference type="EMBL" id="KAJ4430254.1"/>
    </source>
</evidence>
<dbReference type="PANTHER" id="PTHR11579">
    <property type="entry name" value="PROTEIN-L-ISOASPARTATE O-METHYLTRANSFERASE"/>
    <property type="match status" value="1"/>
</dbReference>
<evidence type="ECO:0000313" key="10">
    <source>
        <dbReference type="Proteomes" id="UP001148838"/>
    </source>
</evidence>
<dbReference type="PANTHER" id="PTHR11579:SF0">
    <property type="entry name" value="PROTEIN-L-ISOASPARTATE(D-ASPARTATE) O-METHYLTRANSFERASE"/>
    <property type="match status" value="1"/>
</dbReference>
<evidence type="ECO:0000256" key="7">
    <source>
        <dbReference type="ARBA" id="ARBA00022691"/>
    </source>
</evidence>
<evidence type="ECO:0000256" key="6">
    <source>
        <dbReference type="ARBA" id="ARBA00022679"/>
    </source>
</evidence>
<keyword evidence="7" id="KW-0949">S-adenosyl-L-methionine</keyword>
<evidence type="ECO:0000256" key="1">
    <source>
        <dbReference type="ARBA" id="ARBA00004496"/>
    </source>
</evidence>
<dbReference type="EC" id="2.1.1.77" evidence="3"/>
<dbReference type="Proteomes" id="UP001148838">
    <property type="component" value="Unassembled WGS sequence"/>
</dbReference>
<evidence type="ECO:0000256" key="4">
    <source>
        <dbReference type="ARBA" id="ARBA00022490"/>
    </source>
</evidence>
<keyword evidence="10" id="KW-1185">Reference proteome</keyword>
<keyword evidence="5" id="KW-0489">Methyltransferase</keyword>
<organism evidence="9 10">
    <name type="scientific">Periplaneta americana</name>
    <name type="common">American cockroach</name>
    <name type="synonym">Blatta americana</name>
    <dbReference type="NCBI Taxonomy" id="6978"/>
    <lineage>
        <taxon>Eukaryota</taxon>
        <taxon>Metazoa</taxon>
        <taxon>Ecdysozoa</taxon>
        <taxon>Arthropoda</taxon>
        <taxon>Hexapoda</taxon>
        <taxon>Insecta</taxon>
        <taxon>Pterygota</taxon>
        <taxon>Neoptera</taxon>
        <taxon>Polyneoptera</taxon>
        <taxon>Dictyoptera</taxon>
        <taxon>Blattodea</taxon>
        <taxon>Blattoidea</taxon>
        <taxon>Blattidae</taxon>
        <taxon>Blattinae</taxon>
        <taxon>Periplaneta</taxon>
    </lineage>
</organism>
<comment type="subcellular location">
    <subcellularLocation>
        <location evidence="1">Cytoplasm</location>
    </subcellularLocation>
</comment>
<dbReference type="Pfam" id="PF01135">
    <property type="entry name" value="PCMT"/>
    <property type="match status" value="1"/>
</dbReference>
<evidence type="ECO:0000256" key="2">
    <source>
        <dbReference type="ARBA" id="ARBA00005369"/>
    </source>
</evidence>
<sequence>MSPESSTESYPAFVHIGLRENPGKNLNQEACPDWEPNPGHLVSQPDALTFTPQRKRDPLLVDRDDIIAWRHSYLQFIKRHRVASRSIMCIDETWINAGSTTFKSWIDKTVTSALDARRKLLTTGNKLTSGKSGRITKNGVIPEAQMYYGMAWRSHGRDNADMVRNLRANGIIRSQIVEDVMLKVDRGKYAKFNPYMDAPQGIGYGVTISAPHMICKDKEKKKAREEKDRSKGNIEFSQLWPSSSENCKRSLKSFALEGYKGTGFICVGVKSFSCDTSIPVFQMLKETNDADYEVQAKNTPDVRMTNIDDDEDDDDDDDDDDDGNGDKAEDTISFSP</sequence>
<evidence type="ECO:0000256" key="8">
    <source>
        <dbReference type="SAM" id="MobiDB-lite"/>
    </source>
</evidence>
<keyword evidence="4" id="KW-0963">Cytoplasm</keyword>
<feature type="compositionally biased region" description="Acidic residues" evidence="8">
    <location>
        <begin position="307"/>
        <end position="323"/>
    </location>
</feature>
<gene>
    <name evidence="9" type="ORF">ANN_22466</name>
</gene>